<feature type="domain" description="Calponin-homology (CH)" evidence="15">
    <location>
        <begin position="31"/>
        <end position="138"/>
    </location>
</feature>
<reference evidence="16 17" key="1">
    <citation type="journal article" date="2019" name="Genome Biol. Evol.">
        <title>Whole-Genome Sequencing of the Giant Devil Catfish, Bagarius yarrelli.</title>
        <authorList>
            <person name="Jiang W."/>
            <person name="Lv Y."/>
            <person name="Cheng L."/>
            <person name="Yang K."/>
            <person name="Chao B."/>
            <person name="Wang X."/>
            <person name="Li Y."/>
            <person name="Pan X."/>
            <person name="You X."/>
            <person name="Zhang Y."/>
            <person name="Yang J."/>
            <person name="Li J."/>
            <person name="Zhang X."/>
            <person name="Liu S."/>
            <person name="Sun C."/>
            <person name="Yang J."/>
            <person name="Shi Q."/>
        </authorList>
    </citation>
    <scope>NUCLEOTIDE SEQUENCE [LARGE SCALE GENOMIC DNA]</scope>
    <source>
        <strain evidence="16">JWS20170419001</strain>
        <tissue evidence="16">Muscle</tissue>
    </source>
</reference>
<dbReference type="Gene3D" id="1.20.58.60">
    <property type="match status" value="1"/>
</dbReference>
<comment type="subcellular location">
    <subcellularLocation>
        <location evidence="3">Cytoplasm</location>
        <location evidence="3">Cytoskeleton</location>
    </subcellularLocation>
    <subcellularLocation>
        <location evidence="2">Cytoplasm</location>
        <location evidence="2">Myofibril</location>
        <location evidence="2">Sarcomere</location>
    </subcellularLocation>
    <subcellularLocation>
        <location evidence="1">Nucleus membrane</location>
    </subcellularLocation>
</comment>
<evidence type="ECO:0000256" key="1">
    <source>
        <dbReference type="ARBA" id="ARBA00004126"/>
    </source>
</evidence>
<evidence type="ECO:0000256" key="10">
    <source>
        <dbReference type="ARBA" id="ARBA00023136"/>
    </source>
</evidence>
<evidence type="ECO:0000256" key="13">
    <source>
        <dbReference type="ARBA" id="ARBA00023242"/>
    </source>
</evidence>
<evidence type="ECO:0000256" key="3">
    <source>
        <dbReference type="ARBA" id="ARBA00004245"/>
    </source>
</evidence>
<keyword evidence="17" id="KW-1185">Reference proteome</keyword>
<dbReference type="FunFam" id="1.10.418.10:FF:000033">
    <property type="entry name" value="nesprin-1 isoform X1"/>
    <property type="match status" value="1"/>
</dbReference>
<evidence type="ECO:0000256" key="6">
    <source>
        <dbReference type="ARBA" id="ARBA00022692"/>
    </source>
</evidence>
<name>A0A556U944_BAGYA</name>
<dbReference type="SUPFAM" id="SSF47576">
    <property type="entry name" value="Calponin-homology domain, CH-domain"/>
    <property type="match status" value="1"/>
</dbReference>
<dbReference type="PROSITE" id="PS00020">
    <property type="entry name" value="ACTININ_2"/>
    <property type="match status" value="1"/>
</dbReference>
<dbReference type="PANTHER" id="PTHR47535">
    <property type="entry name" value="MUSCLE-SPECIFIC PROTEIN 300 KDA, ISOFORM G"/>
    <property type="match status" value="1"/>
</dbReference>
<feature type="coiled-coil region" evidence="14">
    <location>
        <begin position="1047"/>
        <end position="1084"/>
    </location>
</feature>
<dbReference type="PANTHER" id="PTHR47535:SF9">
    <property type="entry name" value="CALPONIN-HOMOLOGY (CH) DOMAIN-CONTAINING PROTEIN"/>
    <property type="match status" value="1"/>
</dbReference>
<evidence type="ECO:0000256" key="14">
    <source>
        <dbReference type="SAM" id="Coils"/>
    </source>
</evidence>
<evidence type="ECO:0000256" key="5">
    <source>
        <dbReference type="ARBA" id="ARBA00022490"/>
    </source>
</evidence>
<comment type="caution">
    <text evidence="16">The sequence shown here is derived from an EMBL/GenBank/DDBJ whole genome shotgun (WGS) entry which is preliminary data.</text>
</comment>
<dbReference type="InterPro" id="IPR057057">
    <property type="entry name" value="Spectrin_SYNE1"/>
</dbReference>
<dbReference type="SMART" id="SM00033">
    <property type="entry name" value="CH"/>
    <property type="match status" value="2"/>
</dbReference>
<dbReference type="PROSITE" id="PS50021">
    <property type="entry name" value="CH"/>
    <property type="match status" value="2"/>
</dbReference>
<keyword evidence="11" id="KW-0009">Actin-binding</keyword>
<keyword evidence="7" id="KW-0677">Repeat</keyword>
<dbReference type="Gene3D" id="1.10.418.10">
    <property type="entry name" value="Calponin-like domain"/>
    <property type="match status" value="2"/>
</dbReference>
<sequence>MAQFKDVAVKKSSTMNLVTGFFQYLRDEQELVQKRTFTKWINSHLAKRKPPLEINDLFEDIKDGVKLLALLEVLSGQRLPCEQGRQLKRIHWVSNIGTALKFLEGRKIKLVNINATDIADGRPSIVLGLIWTIILYFQIEELTSNLPALQALSNSASSVDSMANSETASPPMKRKVITKFQGNAKRAMLRWVQCTATNRLGIEVKDFGPSWRSGVAFHSVIYAIRPDLVNMELVKRRSNRENLEDAFSLAENELGIPRLLDPEDVDVDKPDEKSIMTYVAQFLKHYPDPHQSETDGQQEELSLRSIPTFALSVPQLQTFKNFRVQYEMRKKQIETLLQPVNKDGKLSVDQAVVKQAWEHVSVRLLDWHIHLDKSLPGPLGSIGAWLHRAEFALREDIPIQQAHEETANIIHRKLEQHKEVLINLEGHRQTFQQIHRDRTVNGIPVPLEQLQDIAERFNYVSTSSHVHLIKLEFWEMKYRLMAFLILAESKLKSWIIKYGRRDSVELLLQNYIAFIEGHKFFEQYETTFQTLKQAADIYIKSDSSAEECEGMNKFLSETMAQWRNLSVEVRSVRSMLEEVISNWEKYSSKVASLQAWLEDAELMLNHSENDKREFFRNLPHWIQQHMDMNDAGNFLIETCDETVSRDLKQQLLLLNGRWRELFVKVKHYARADEVDKLKKDYEDSVLALKIFVNTSNERMNTPVQVSFLNIRTFLQDIEDIKHKVPAMEAVYKTATRHAQQLTKDTSQEEITEMLGVMETIKEELSKIREKVMPLQRDSQALLPPLEEMEKHITGFYQSLEKASRITSARDSETPGDFQQKCQELVTYQQSCKKCLAVIDKNHQMIMKTLEGSKTLKHLDTSLLQKRVIDLQASSQAMVEETTEWKKHLEANSSLMKQFEESRLELEKVLKIARGCMTERGNPEDLLKKHTDFFTHLDERVLNSFLKACDELTDILPEQEQQNLQETVRKLHKQWKDVQTEIPYHLLHLKMEVERSRLMASLQECEAELVRENRSLPGMGSERLVKEHRAFFSDKGPQMLCEKRLQHMEELSLKLTESEQACQTLQKARTAFAEVKDEIESTHQKLMQHPDKWKEFSELSSWLTSKDSQLRLLRNCANDPSKLSEVKFTIESLRNDAELQEGNVSWLKCRLAVLIEISTVNDAQRQAASLTKLSTDFKSFLSSLSESEKVALAVGDCVQFQEQVKNTLDELNQGEKELHAEVTKILDSKTAKEGQQLLLIYQQQLKRLRIKRKDMQQQISRGQQLQVQEGLGDSLQDDLHNLNISLNQMEQSMEAQEQCLEATLASWQEFDSQQAAVAEFLNRARSITEREMTFSSPESLRTELKQAEELLKQSEAKENLVTTLLKKADEIQLGPKNASLLHTQAHSLRDQLEKTVSDLKKE</sequence>
<evidence type="ECO:0000313" key="17">
    <source>
        <dbReference type="Proteomes" id="UP000319801"/>
    </source>
</evidence>
<dbReference type="GO" id="GO:0034993">
    <property type="term" value="C:meiotic nuclear membrane microtubule tethering complex"/>
    <property type="evidence" value="ECO:0007669"/>
    <property type="project" value="TreeGrafter"/>
</dbReference>
<dbReference type="GO" id="GO:0051015">
    <property type="term" value="F:actin filament binding"/>
    <property type="evidence" value="ECO:0007669"/>
    <property type="project" value="TreeGrafter"/>
</dbReference>
<gene>
    <name evidence="16" type="ORF">Baya_8790</name>
</gene>
<keyword evidence="12" id="KW-0206">Cytoskeleton</keyword>
<dbReference type="InterPro" id="IPR001589">
    <property type="entry name" value="Actinin_actin-bd_CS"/>
</dbReference>
<evidence type="ECO:0000313" key="16">
    <source>
        <dbReference type="EMBL" id="TSO25167.1"/>
    </source>
</evidence>
<dbReference type="GO" id="GO:0007097">
    <property type="term" value="P:nuclear migration"/>
    <property type="evidence" value="ECO:0007669"/>
    <property type="project" value="TreeGrafter"/>
</dbReference>
<keyword evidence="6" id="KW-0812">Transmembrane</keyword>
<dbReference type="FunFam" id="1.20.58.60:FF:000139">
    <property type="entry name" value="nesprin-1 isoform X1"/>
    <property type="match status" value="1"/>
</dbReference>
<evidence type="ECO:0000256" key="2">
    <source>
        <dbReference type="ARBA" id="ARBA00004204"/>
    </source>
</evidence>
<dbReference type="Proteomes" id="UP000319801">
    <property type="component" value="Unassembled WGS sequence"/>
</dbReference>
<dbReference type="Pfam" id="PF25034">
    <property type="entry name" value="Spectrin_SYNE1"/>
    <property type="match status" value="1"/>
</dbReference>
<dbReference type="InterPro" id="IPR047291">
    <property type="entry name" value="CH_SYNE1_rpt2"/>
</dbReference>
<dbReference type="GO" id="GO:0005640">
    <property type="term" value="C:nuclear outer membrane"/>
    <property type="evidence" value="ECO:0007669"/>
    <property type="project" value="TreeGrafter"/>
</dbReference>
<evidence type="ECO:0000256" key="7">
    <source>
        <dbReference type="ARBA" id="ARBA00022737"/>
    </source>
</evidence>
<keyword evidence="9 14" id="KW-0175">Coiled coil</keyword>
<feature type="coiled-coil region" evidence="14">
    <location>
        <begin position="1196"/>
        <end position="1298"/>
    </location>
</feature>
<evidence type="ECO:0000256" key="8">
    <source>
        <dbReference type="ARBA" id="ARBA00022989"/>
    </source>
</evidence>
<dbReference type="CDD" id="cd21243">
    <property type="entry name" value="CH_SYNE1_rpt2"/>
    <property type="match status" value="1"/>
</dbReference>
<dbReference type="CDD" id="cd21241">
    <property type="entry name" value="CH_SYNE1_rpt1"/>
    <property type="match status" value="1"/>
</dbReference>
<evidence type="ECO:0000259" key="15">
    <source>
        <dbReference type="PROSITE" id="PS50021"/>
    </source>
</evidence>
<protein>
    <submittedName>
        <fullName evidence="16">Nesprin-1</fullName>
    </submittedName>
</protein>
<accession>A0A556U944</accession>
<keyword evidence="8" id="KW-1133">Transmembrane helix</keyword>
<dbReference type="InterPro" id="IPR052403">
    <property type="entry name" value="LINC-complex_assoc"/>
</dbReference>
<comment type="similarity">
    <text evidence="4">Belongs to the nesprin family.</text>
</comment>
<evidence type="ECO:0000256" key="12">
    <source>
        <dbReference type="ARBA" id="ARBA00023212"/>
    </source>
</evidence>
<dbReference type="GO" id="GO:0030017">
    <property type="term" value="C:sarcomere"/>
    <property type="evidence" value="ECO:0007669"/>
    <property type="project" value="UniProtKB-SubCell"/>
</dbReference>
<dbReference type="InterPro" id="IPR047290">
    <property type="entry name" value="CH_SYNE1_rpt1"/>
</dbReference>
<keyword evidence="5" id="KW-0963">Cytoplasm</keyword>
<dbReference type="SUPFAM" id="SSF46966">
    <property type="entry name" value="Spectrin repeat"/>
    <property type="match status" value="3"/>
</dbReference>
<proteinExistence type="inferred from homology"/>
<dbReference type="InterPro" id="IPR036872">
    <property type="entry name" value="CH_dom_sf"/>
</dbReference>
<dbReference type="GO" id="GO:0005856">
    <property type="term" value="C:cytoskeleton"/>
    <property type="evidence" value="ECO:0007669"/>
    <property type="project" value="UniProtKB-SubCell"/>
</dbReference>
<evidence type="ECO:0000256" key="4">
    <source>
        <dbReference type="ARBA" id="ARBA00008619"/>
    </source>
</evidence>
<evidence type="ECO:0000256" key="9">
    <source>
        <dbReference type="ARBA" id="ARBA00023054"/>
    </source>
</evidence>
<keyword evidence="13" id="KW-0539">Nucleus</keyword>
<dbReference type="EMBL" id="VCAZ01000065">
    <property type="protein sequence ID" value="TSO25167.1"/>
    <property type="molecule type" value="Genomic_DNA"/>
</dbReference>
<feature type="domain" description="Calponin-homology (CH)" evidence="15">
    <location>
        <begin position="182"/>
        <end position="287"/>
    </location>
</feature>
<dbReference type="FunFam" id="1.10.418.10:FF:000037">
    <property type="entry name" value="nesprin-1 isoform X1"/>
    <property type="match status" value="1"/>
</dbReference>
<dbReference type="InterPro" id="IPR001715">
    <property type="entry name" value="CH_dom"/>
</dbReference>
<organism evidence="16 17">
    <name type="scientific">Bagarius yarrelli</name>
    <name type="common">Goonch</name>
    <name type="synonym">Bagrus yarrelli</name>
    <dbReference type="NCBI Taxonomy" id="175774"/>
    <lineage>
        <taxon>Eukaryota</taxon>
        <taxon>Metazoa</taxon>
        <taxon>Chordata</taxon>
        <taxon>Craniata</taxon>
        <taxon>Vertebrata</taxon>
        <taxon>Euteleostomi</taxon>
        <taxon>Actinopterygii</taxon>
        <taxon>Neopterygii</taxon>
        <taxon>Teleostei</taxon>
        <taxon>Ostariophysi</taxon>
        <taxon>Siluriformes</taxon>
        <taxon>Sisoridae</taxon>
        <taxon>Sisorinae</taxon>
        <taxon>Bagarius</taxon>
    </lineage>
</organism>
<dbReference type="PROSITE" id="PS00019">
    <property type="entry name" value="ACTININ_1"/>
    <property type="match status" value="1"/>
</dbReference>
<evidence type="ECO:0000256" key="11">
    <source>
        <dbReference type="ARBA" id="ARBA00023203"/>
    </source>
</evidence>
<keyword evidence="10" id="KW-0472">Membrane</keyword>
<dbReference type="OrthoDB" id="18740at2759"/>
<dbReference type="Pfam" id="PF00307">
    <property type="entry name" value="CH"/>
    <property type="match status" value="2"/>
</dbReference>